<accession>M0BIJ7</accession>
<dbReference type="PATRIC" id="fig|1227490.4.peg.2366"/>
<dbReference type="OrthoDB" id="147932at2157"/>
<dbReference type="STRING" id="1227490.C479_11595"/>
<feature type="compositionally biased region" description="Acidic residues" evidence="1">
    <location>
        <begin position="291"/>
        <end position="303"/>
    </location>
</feature>
<evidence type="ECO:0000259" key="3">
    <source>
        <dbReference type="Pfam" id="PF24036"/>
    </source>
</evidence>
<evidence type="ECO:0000256" key="1">
    <source>
        <dbReference type="SAM" id="MobiDB-lite"/>
    </source>
</evidence>
<organism evidence="4 5">
    <name type="scientific">Halovivax asiaticus JCM 14624</name>
    <dbReference type="NCBI Taxonomy" id="1227490"/>
    <lineage>
        <taxon>Archaea</taxon>
        <taxon>Methanobacteriati</taxon>
        <taxon>Methanobacteriota</taxon>
        <taxon>Stenosarchaea group</taxon>
        <taxon>Halobacteria</taxon>
        <taxon>Halobacteriales</taxon>
        <taxon>Natrialbaceae</taxon>
        <taxon>Halovivax</taxon>
    </lineage>
</organism>
<sequence length="392" mass="43555">MRVRSALLVSLVVALLLTAGPAPVAALDDGTGDDRRQDIRVELLENGDASWTVEHHIVLRNESDRERFEVFAEEIRSGERDVRLDRSWFEGFVPHAEAGTGRQMDIEDAGWDESVVRPASEVGAYDADAVEPDTQIGTIRYSVTWTNFAETDGDYLRLQETFLTASGTTWFPGLEPHQRLIIEGPDEHDIVTAPQGIENNRIVWDGRTTLAPEDFDIVFSSQTGVVGFIQDSWQLLLGLLSLVAVGGGALWYVRSTRNGEWDEGERPDWWPPIAPVTTRLQGILAGVNPADDTDERDTIDEPSPEPTESGVTDEDHDTVDPELLSDEERVTHMLTENGGRMKQAAIVDETGWSNAKVSQLLSQMDEDDDIEKLRIGRENLITLPDVDPTQAE</sequence>
<comment type="caution">
    <text evidence="4">The sequence shown here is derived from an EMBL/GenBank/DDBJ whole genome shotgun (WGS) entry which is preliminary data.</text>
</comment>
<feature type="domain" description="DUF7345" evidence="3">
    <location>
        <begin position="40"/>
        <end position="188"/>
    </location>
</feature>
<dbReference type="Pfam" id="PF24034">
    <property type="entry name" value="DUF7343"/>
    <property type="match status" value="1"/>
</dbReference>
<dbReference type="EMBL" id="AOIQ01000017">
    <property type="protein sequence ID" value="ELZ09459.1"/>
    <property type="molecule type" value="Genomic_DNA"/>
</dbReference>
<keyword evidence="5" id="KW-1185">Reference proteome</keyword>
<protein>
    <recommendedName>
        <fullName evidence="6">HTH iclR-type domain-containing protein</fullName>
    </recommendedName>
</protein>
<dbReference type="RefSeq" id="WP_007702546.1">
    <property type="nucleotide sequence ID" value="NZ_AOIQ01000017.1"/>
</dbReference>
<dbReference type="Proteomes" id="UP000011560">
    <property type="component" value="Unassembled WGS sequence"/>
</dbReference>
<evidence type="ECO:0000259" key="2">
    <source>
        <dbReference type="Pfam" id="PF24034"/>
    </source>
</evidence>
<evidence type="ECO:0000313" key="4">
    <source>
        <dbReference type="EMBL" id="ELZ09459.1"/>
    </source>
</evidence>
<name>M0BIJ7_9EURY</name>
<dbReference type="Pfam" id="PF24036">
    <property type="entry name" value="DUF7345"/>
    <property type="match status" value="1"/>
</dbReference>
<dbReference type="AlphaFoldDB" id="M0BIJ7"/>
<feature type="domain" description="DUF7343" evidence="2">
    <location>
        <begin position="323"/>
        <end position="384"/>
    </location>
</feature>
<dbReference type="InterPro" id="IPR055769">
    <property type="entry name" value="DUF7345"/>
</dbReference>
<feature type="region of interest" description="Disordered" evidence="1">
    <location>
        <begin position="287"/>
        <end position="319"/>
    </location>
</feature>
<reference evidence="4 5" key="1">
    <citation type="journal article" date="2014" name="PLoS Genet.">
        <title>Phylogenetically driven sequencing of extremely halophilic archaea reveals strategies for static and dynamic osmo-response.</title>
        <authorList>
            <person name="Becker E.A."/>
            <person name="Seitzer P.M."/>
            <person name="Tritt A."/>
            <person name="Larsen D."/>
            <person name="Krusor M."/>
            <person name="Yao A.I."/>
            <person name="Wu D."/>
            <person name="Madern D."/>
            <person name="Eisen J.A."/>
            <person name="Darling A.E."/>
            <person name="Facciotti M.T."/>
        </authorList>
    </citation>
    <scope>NUCLEOTIDE SEQUENCE [LARGE SCALE GENOMIC DNA]</scope>
    <source>
        <strain evidence="4 5">JCM 14624</strain>
    </source>
</reference>
<dbReference type="InterPro" id="IPR055767">
    <property type="entry name" value="DUF7343"/>
</dbReference>
<evidence type="ECO:0008006" key="6">
    <source>
        <dbReference type="Google" id="ProtNLM"/>
    </source>
</evidence>
<evidence type="ECO:0000313" key="5">
    <source>
        <dbReference type="Proteomes" id="UP000011560"/>
    </source>
</evidence>
<proteinExistence type="predicted"/>
<gene>
    <name evidence="4" type="ORF">C479_11595</name>
</gene>